<evidence type="ECO:0000256" key="12">
    <source>
        <dbReference type="ARBA" id="ARBA00023251"/>
    </source>
</evidence>
<evidence type="ECO:0000256" key="9">
    <source>
        <dbReference type="ARBA" id="ARBA00022984"/>
    </source>
</evidence>
<sequence length="294" mass="32394">MDLMKFIQTVVLALLQGVTELFPISSLGHTVLIPGLVGWGDLNASKNFLPVIVALHLGTSIALIIYFWRDWLQVVKTLGNTVVTRKITRGTEEWVSWLIIAGTIPTGILGILLKHRLEALFSSPLIVAAFLFLNGSVLFVGEALRRRSENNLKNLSPIERESHFRSLKTLSIKEALLVGLAQSLALIPGFSRSGTTIVAGLGVRLTHEDAARFSFLLGTPIILAAAALEVPLLFHQNEFPFWLILFGMALSGVAAYLSTIFLTKYFEKGRLDPFAYYCWIAGIICIIVFSTIRA</sequence>
<keyword evidence="19" id="KW-1185">Reference proteome</keyword>
<name>A0A5J4KLT9_9CHLR</name>
<evidence type="ECO:0000313" key="19">
    <source>
        <dbReference type="Proteomes" id="UP000326912"/>
    </source>
</evidence>
<comment type="function">
    <text evidence="17">Catalyzes the dephosphorylation of undecaprenyl diphosphate (UPP). Confers resistance to bacitracin.</text>
</comment>
<keyword evidence="12 17" id="KW-0046">Antibiotic resistance</keyword>
<evidence type="ECO:0000256" key="17">
    <source>
        <dbReference type="HAMAP-Rule" id="MF_01006"/>
    </source>
</evidence>
<evidence type="ECO:0000256" key="4">
    <source>
        <dbReference type="ARBA" id="ARBA00021581"/>
    </source>
</evidence>
<evidence type="ECO:0000313" key="18">
    <source>
        <dbReference type="EMBL" id="GER87377.1"/>
    </source>
</evidence>
<comment type="caution">
    <text evidence="18">The sequence shown here is derived from an EMBL/GenBank/DDBJ whole genome shotgun (WGS) entry which is preliminary data.</text>
</comment>
<keyword evidence="13 17" id="KW-0961">Cell wall biogenesis/degradation</keyword>
<dbReference type="Pfam" id="PF02673">
    <property type="entry name" value="BacA"/>
    <property type="match status" value="1"/>
</dbReference>
<feature type="transmembrane region" description="Helical" evidence="17">
    <location>
        <begin position="94"/>
        <end position="113"/>
    </location>
</feature>
<dbReference type="GO" id="GO:0071555">
    <property type="term" value="P:cell wall organization"/>
    <property type="evidence" value="ECO:0007669"/>
    <property type="project" value="UniProtKB-KW"/>
</dbReference>
<dbReference type="PANTHER" id="PTHR30622">
    <property type="entry name" value="UNDECAPRENYL-DIPHOSPHATASE"/>
    <property type="match status" value="1"/>
</dbReference>
<dbReference type="RefSeq" id="WP_151755382.1">
    <property type="nucleotide sequence ID" value="NZ_BKZW01000001.1"/>
</dbReference>
<evidence type="ECO:0000256" key="14">
    <source>
        <dbReference type="ARBA" id="ARBA00032707"/>
    </source>
</evidence>
<dbReference type="InterPro" id="IPR003824">
    <property type="entry name" value="UppP"/>
</dbReference>
<dbReference type="HAMAP" id="MF_01006">
    <property type="entry name" value="Undec_diphosphatase"/>
    <property type="match status" value="1"/>
</dbReference>
<dbReference type="Proteomes" id="UP000326912">
    <property type="component" value="Unassembled WGS sequence"/>
</dbReference>
<feature type="transmembrane region" description="Helical" evidence="17">
    <location>
        <begin position="213"/>
        <end position="234"/>
    </location>
</feature>
<comment type="catalytic activity">
    <reaction evidence="16 17">
        <text>di-trans,octa-cis-undecaprenyl diphosphate + H2O = di-trans,octa-cis-undecaprenyl phosphate + phosphate + H(+)</text>
        <dbReference type="Rhea" id="RHEA:28094"/>
        <dbReference type="ChEBI" id="CHEBI:15377"/>
        <dbReference type="ChEBI" id="CHEBI:15378"/>
        <dbReference type="ChEBI" id="CHEBI:43474"/>
        <dbReference type="ChEBI" id="CHEBI:58405"/>
        <dbReference type="ChEBI" id="CHEBI:60392"/>
        <dbReference type="EC" id="3.6.1.27"/>
    </reaction>
</comment>
<organism evidence="18 19">
    <name type="scientific">Dictyobacter vulcani</name>
    <dbReference type="NCBI Taxonomy" id="2607529"/>
    <lineage>
        <taxon>Bacteria</taxon>
        <taxon>Bacillati</taxon>
        <taxon>Chloroflexota</taxon>
        <taxon>Ktedonobacteria</taxon>
        <taxon>Ktedonobacterales</taxon>
        <taxon>Dictyobacteraceae</taxon>
        <taxon>Dictyobacter</taxon>
    </lineage>
</organism>
<evidence type="ECO:0000256" key="3">
    <source>
        <dbReference type="ARBA" id="ARBA00012374"/>
    </source>
</evidence>
<dbReference type="EMBL" id="BKZW01000001">
    <property type="protein sequence ID" value="GER87377.1"/>
    <property type="molecule type" value="Genomic_DNA"/>
</dbReference>
<feature type="transmembrane region" description="Helical" evidence="17">
    <location>
        <begin position="240"/>
        <end position="262"/>
    </location>
</feature>
<evidence type="ECO:0000256" key="1">
    <source>
        <dbReference type="ARBA" id="ARBA00004651"/>
    </source>
</evidence>
<dbReference type="GO" id="GO:0005886">
    <property type="term" value="C:plasma membrane"/>
    <property type="evidence" value="ECO:0007669"/>
    <property type="project" value="UniProtKB-SubCell"/>
</dbReference>
<dbReference type="GO" id="GO:0046677">
    <property type="term" value="P:response to antibiotic"/>
    <property type="evidence" value="ECO:0007669"/>
    <property type="project" value="UniProtKB-UniRule"/>
</dbReference>
<feature type="transmembrane region" description="Helical" evidence="17">
    <location>
        <begin position="274"/>
        <end position="292"/>
    </location>
</feature>
<comment type="subcellular location">
    <subcellularLocation>
        <location evidence="1 17">Cell membrane</location>
        <topology evidence="1 17">Multi-pass membrane protein</topology>
    </subcellularLocation>
</comment>
<evidence type="ECO:0000256" key="8">
    <source>
        <dbReference type="ARBA" id="ARBA00022960"/>
    </source>
</evidence>
<evidence type="ECO:0000256" key="16">
    <source>
        <dbReference type="ARBA" id="ARBA00047594"/>
    </source>
</evidence>
<dbReference type="GO" id="GO:0009252">
    <property type="term" value="P:peptidoglycan biosynthetic process"/>
    <property type="evidence" value="ECO:0007669"/>
    <property type="project" value="UniProtKB-KW"/>
</dbReference>
<evidence type="ECO:0000256" key="15">
    <source>
        <dbReference type="ARBA" id="ARBA00032932"/>
    </source>
</evidence>
<keyword evidence="10 17" id="KW-1133">Transmembrane helix</keyword>
<accession>A0A5J4KLT9</accession>
<keyword evidence="6 17" id="KW-0812">Transmembrane</keyword>
<evidence type="ECO:0000256" key="10">
    <source>
        <dbReference type="ARBA" id="ARBA00022989"/>
    </source>
</evidence>
<evidence type="ECO:0000256" key="6">
    <source>
        <dbReference type="ARBA" id="ARBA00022692"/>
    </source>
</evidence>
<evidence type="ECO:0000256" key="7">
    <source>
        <dbReference type="ARBA" id="ARBA00022801"/>
    </source>
</evidence>
<keyword evidence="9 17" id="KW-0573">Peptidoglycan synthesis</keyword>
<evidence type="ECO:0000256" key="13">
    <source>
        <dbReference type="ARBA" id="ARBA00023316"/>
    </source>
</evidence>
<evidence type="ECO:0000256" key="5">
    <source>
        <dbReference type="ARBA" id="ARBA00022475"/>
    </source>
</evidence>
<protein>
    <recommendedName>
        <fullName evidence="4 17">Undecaprenyl-diphosphatase</fullName>
        <ecNumber evidence="3 17">3.6.1.27</ecNumber>
    </recommendedName>
    <alternativeName>
        <fullName evidence="15 17">Bacitracin resistance protein</fullName>
    </alternativeName>
    <alternativeName>
        <fullName evidence="14 17">Undecaprenyl pyrophosphate phosphatase</fullName>
    </alternativeName>
</protein>
<comment type="miscellaneous">
    <text evidence="17">Bacitracin is thought to be involved in the inhibition of peptidoglycan synthesis by sequestering undecaprenyl diphosphate, thereby reducing the pool of lipid carrier available.</text>
</comment>
<gene>
    <name evidence="18" type="primary">bacA</name>
    <name evidence="17" type="synonym">uppP</name>
    <name evidence="18" type="ORF">KDW_15390</name>
</gene>
<proteinExistence type="inferred from homology"/>
<evidence type="ECO:0000256" key="11">
    <source>
        <dbReference type="ARBA" id="ARBA00023136"/>
    </source>
</evidence>
<evidence type="ECO:0000256" key="2">
    <source>
        <dbReference type="ARBA" id="ARBA00010621"/>
    </source>
</evidence>
<feature type="transmembrane region" description="Helical" evidence="17">
    <location>
        <begin position="47"/>
        <end position="68"/>
    </location>
</feature>
<keyword evidence="5 17" id="KW-1003">Cell membrane</keyword>
<dbReference type="GO" id="GO:0050380">
    <property type="term" value="F:undecaprenyl-diphosphatase activity"/>
    <property type="evidence" value="ECO:0007669"/>
    <property type="project" value="UniProtKB-UniRule"/>
</dbReference>
<keyword evidence="11 17" id="KW-0472">Membrane</keyword>
<feature type="transmembrane region" description="Helical" evidence="17">
    <location>
        <begin position="125"/>
        <end position="144"/>
    </location>
</feature>
<dbReference type="EC" id="3.6.1.27" evidence="3 17"/>
<dbReference type="GO" id="GO:0008360">
    <property type="term" value="P:regulation of cell shape"/>
    <property type="evidence" value="ECO:0007669"/>
    <property type="project" value="UniProtKB-KW"/>
</dbReference>
<reference evidence="18 19" key="1">
    <citation type="submission" date="2019-10" db="EMBL/GenBank/DDBJ databases">
        <title>Dictyobacter vulcani sp. nov., within the class Ktedonobacteria, isolated from soil of volcanic Mt. Zao.</title>
        <authorList>
            <person name="Zheng Y."/>
            <person name="Wang C.M."/>
            <person name="Sakai Y."/>
            <person name="Abe K."/>
            <person name="Yokota A."/>
            <person name="Yabe S."/>
        </authorList>
    </citation>
    <scope>NUCLEOTIDE SEQUENCE [LARGE SCALE GENOMIC DNA]</scope>
    <source>
        <strain evidence="18 19">W12</strain>
    </source>
</reference>
<dbReference type="PANTHER" id="PTHR30622:SF4">
    <property type="entry name" value="UNDECAPRENYL-DIPHOSPHATASE"/>
    <property type="match status" value="1"/>
</dbReference>
<dbReference type="AlphaFoldDB" id="A0A5J4KLT9"/>
<comment type="similarity">
    <text evidence="2 17">Belongs to the UppP family.</text>
</comment>
<keyword evidence="7 17" id="KW-0378">Hydrolase</keyword>
<keyword evidence="8 17" id="KW-0133">Cell shape</keyword>